<dbReference type="Proteomes" id="UP000272706">
    <property type="component" value="Unassembled WGS sequence"/>
</dbReference>
<name>A0A3A5JVZ4_9HYPH</name>
<protein>
    <recommendedName>
        <fullName evidence="1">Creatinase N-terminal domain-containing protein</fullName>
    </recommendedName>
</protein>
<reference evidence="2 3" key="1">
    <citation type="submission" date="2018-09" db="EMBL/GenBank/DDBJ databases">
        <title>Mesorhizobium carmichaelinearum sp. nov. isolated from Carmichaelinea spp. root nodules in New Zealand.</title>
        <authorList>
            <person name="De Meyer S.E."/>
        </authorList>
    </citation>
    <scope>NUCLEOTIDE SEQUENCE [LARGE SCALE GENOMIC DNA]</scope>
    <source>
        <strain evidence="2 3">ICMP19557</strain>
    </source>
</reference>
<evidence type="ECO:0000313" key="3">
    <source>
        <dbReference type="Proteomes" id="UP000272706"/>
    </source>
</evidence>
<dbReference type="EMBL" id="QZWZ01000064">
    <property type="protein sequence ID" value="RJT27221.1"/>
    <property type="molecule type" value="Genomic_DNA"/>
</dbReference>
<dbReference type="AlphaFoldDB" id="A0A3A5JVZ4"/>
<feature type="domain" description="Creatinase N-terminal" evidence="1">
    <location>
        <begin position="3"/>
        <end position="130"/>
    </location>
</feature>
<proteinExistence type="predicted"/>
<dbReference type="RefSeq" id="WP_120018958.1">
    <property type="nucleotide sequence ID" value="NZ_QZWZ01000064.1"/>
</dbReference>
<dbReference type="InterPro" id="IPR029149">
    <property type="entry name" value="Creatin/AminoP/Spt16_N"/>
</dbReference>
<dbReference type="InterPro" id="IPR050659">
    <property type="entry name" value="Peptidase_M24B"/>
</dbReference>
<dbReference type="PANTHER" id="PTHR46112">
    <property type="entry name" value="AMINOPEPTIDASE"/>
    <property type="match status" value="1"/>
</dbReference>
<dbReference type="OrthoDB" id="8056467at2"/>
<evidence type="ECO:0000313" key="2">
    <source>
        <dbReference type="EMBL" id="RJT27221.1"/>
    </source>
</evidence>
<dbReference type="Pfam" id="PF01321">
    <property type="entry name" value="Creatinase_N"/>
    <property type="match status" value="1"/>
</dbReference>
<evidence type="ECO:0000259" key="1">
    <source>
        <dbReference type="Pfam" id="PF01321"/>
    </source>
</evidence>
<comment type="caution">
    <text evidence="2">The sequence shown here is derived from an EMBL/GenBank/DDBJ whole genome shotgun (WGS) entry which is preliminary data.</text>
</comment>
<sequence length="177" mass="19612">MLEAVERAGLDALLVTAQSHLRYLTGYSGAGSSFAPHPLILTPGREPTFVVRKFDEENVRAFSCINEIGPYTQRYEFRIVSADVLRRLNLHNKRVGMELDRSSLAPADVTALHHELPDLKIVDASRLVAAVAAVKSHVEIQALQKAAIITDLLLVHFTKCFATVSPRLKWLLESKIG</sequence>
<dbReference type="PANTHER" id="PTHR46112:SF2">
    <property type="entry name" value="XAA-PRO AMINOPEPTIDASE P-RELATED"/>
    <property type="match status" value="1"/>
</dbReference>
<dbReference type="SUPFAM" id="SSF53092">
    <property type="entry name" value="Creatinase/prolidase N-terminal domain"/>
    <property type="match status" value="1"/>
</dbReference>
<organism evidence="2 3">
    <name type="scientific">Mesorhizobium waimense</name>
    <dbReference type="NCBI Taxonomy" id="1300307"/>
    <lineage>
        <taxon>Bacteria</taxon>
        <taxon>Pseudomonadati</taxon>
        <taxon>Pseudomonadota</taxon>
        <taxon>Alphaproteobacteria</taxon>
        <taxon>Hyphomicrobiales</taxon>
        <taxon>Phyllobacteriaceae</taxon>
        <taxon>Mesorhizobium</taxon>
    </lineage>
</organism>
<gene>
    <name evidence="2" type="ORF">D3227_36500</name>
</gene>
<dbReference type="Gene3D" id="3.40.350.10">
    <property type="entry name" value="Creatinase/prolidase N-terminal domain"/>
    <property type="match status" value="1"/>
</dbReference>
<dbReference type="InterPro" id="IPR000587">
    <property type="entry name" value="Creatinase_N"/>
</dbReference>
<keyword evidence="3" id="KW-1185">Reference proteome</keyword>
<accession>A0A3A5JVZ4</accession>